<reference evidence="7 9" key="1">
    <citation type="submission" date="2017-04" db="EMBL/GenBank/DDBJ databases">
        <title>Draft genome sequence of Tuber borchii Vittad., a whitish edible truffle.</title>
        <authorList>
            <consortium name="DOE Joint Genome Institute"/>
            <person name="Murat C."/>
            <person name="Kuo A."/>
            <person name="Barry K.W."/>
            <person name="Clum A."/>
            <person name="Dockter R.B."/>
            <person name="Fauchery L."/>
            <person name="Iotti M."/>
            <person name="Kohler A."/>
            <person name="Labutti K."/>
            <person name="Lindquist E.A."/>
            <person name="Lipzen A."/>
            <person name="Ohm R.A."/>
            <person name="Wang M."/>
            <person name="Grigoriev I.V."/>
            <person name="Zambonelli A."/>
            <person name="Martin F.M."/>
        </authorList>
    </citation>
    <scope>NUCLEOTIDE SEQUENCE [LARGE SCALE GENOMIC DNA]</scope>
    <source>
        <strain evidence="7 9">Tbo3840</strain>
    </source>
</reference>
<dbReference type="OrthoDB" id="419889at2759"/>
<protein>
    <recommendedName>
        <fullName evidence="4">dUTP diphosphatase</fullName>
        <ecNumber evidence="4">3.6.1.23</ecNumber>
    </recommendedName>
</protein>
<keyword evidence="9" id="KW-1185">Reference proteome</keyword>
<dbReference type="GO" id="GO:0000287">
    <property type="term" value="F:magnesium ion binding"/>
    <property type="evidence" value="ECO:0007669"/>
    <property type="project" value="InterPro"/>
</dbReference>
<dbReference type="PANTHER" id="PTHR11241:SF0">
    <property type="entry name" value="DEOXYURIDINE 5'-TRIPHOSPHATE NUCLEOTIDOHYDROLASE"/>
    <property type="match status" value="1"/>
</dbReference>
<evidence type="ECO:0000256" key="1">
    <source>
        <dbReference type="ARBA" id="ARBA00005142"/>
    </source>
</evidence>
<dbReference type="EMBL" id="NESQ01000299">
    <property type="protein sequence ID" value="PUU74445.1"/>
    <property type="molecule type" value="Genomic_DNA"/>
</dbReference>
<dbReference type="Pfam" id="PF00692">
    <property type="entry name" value="dUTPase"/>
    <property type="match status" value="1"/>
</dbReference>
<gene>
    <name evidence="7" type="ORF">B9Z19DRAFT_1000581</name>
    <name evidence="8" type="ORF">B9Z19DRAFT_983781</name>
</gene>
<comment type="caution">
    <text evidence="7">The sequence shown here is derived from an EMBL/GenBank/DDBJ whole genome shotgun (WGS) entry which is preliminary data.</text>
</comment>
<comment type="subunit">
    <text evidence="3">Homotrimer.</text>
</comment>
<evidence type="ECO:0000313" key="8">
    <source>
        <dbReference type="EMBL" id="PUU78304.1"/>
    </source>
</evidence>
<comment type="pathway">
    <text evidence="1">Pyrimidine metabolism; dUMP biosynthesis; dUMP from dCTP (dUTP route): step 2/2.</text>
</comment>
<evidence type="ECO:0000256" key="2">
    <source>
        <dbReference type="ARBA" id="ARBA00006581"/>
    </source>
</evidence>
<dbReference type="InterPro" id="IPR036157">
    <property type="entry name" value="dUTPase-like_sf"/>
</dbReference>
<dbReference type="PANTHER" id="PTHR11241">
    <property type="entry name" value="DEOXYURIDINE 5'-TRIPHOSPHATE NUCLEOTIDOHYDROLASE"/>
    <property type="match status" value="1"/>
</dbReference>
<feature type="non-terminal residue" evidence="7">
    <location>
        <position position="1"/>
    </location>
</feature>
<proteinExistence type="inferred from homology"/>
<comment type="similarity">
    <text evidence="2">Belongs to the dUTPase family.</text>
</comment>
<name>A0A2T6ZG35_TUBBO</name>
<dbReference type="SUPFAM" id="SSF51283">
    <property type="entry name" value="dUTPase-like"/>
    <property type="match status" value="1"/>
</dbReference>
<accession>A0A2T6ZG35</accession>
<dbReference type="GO" id="GO:0006226">
    <property type="term" value="P:dUMP biosynthetic process"/>
    <property type="evidence" value="ECO:0007669"/>
    <property type="project" value="InterPro"/>
</dbReference>
<evidence type="ECO:0000256" key="3">
    <source>
        <dbReference type="ARBA" id="ARBA00011233"/>
    </source>
</evidence>
<dbReference type="AlphaFoldDB" id="A0A2T6ZG35"/>
<evidence type="ECO:0000256" key="4">
    <source>
        <dbReference type="ARBA" id="ARBA00012379"/>
    </source>
</evidence>
<dbReference type="EMBL" id="NESQ01000124">
    <property type="protein sequence ID" value="PUU78304.1"/>
    <property type="molecule type" value="Genomic_DNA"/>
</dbReference>
<evidence type="ECO:0000256" key="5">
    <source>
        <dbReference type="ARBA" id="ARBA00023080"/>
    </source>
</evidence>
<dbReference type="GO" id="GO:0004170">
    <property type="term" value="F:dUTP diphosphatase activity"/>
    <property type="evidence" value="ECO:0007669"/>
    <property type="project" value="UniProtKB-EC"/>
</dbReference>
<dbReference type="InterPro" id="IPR029054">
    <property type="entry name" value="dUTPase-like"/>
</dbReference>
<feature type="domain" description="dUTPase-like" evidence="6">
    <location>
        <begin position="13"/>
        <end position="84"/>
    </location>
</feature>
<dbReference type="GO" id="GO:0046081">
    <property type="term" value="P:dUTP catabolic process"/>
    <property type="evidence" value="ECO:0007669"/>
    <property type="project" value="InterPro"/>
</dbReference>
<evidence type="ECO:0000313" key="9">
    <source>
        <dbReference type="Proteomes" id="UP000244722"/>
    </source>
</evidence>
<sequence>STNLGIRRLSTTARIPTRGSALAAGYGFYSAHDATIIRRREVPVNTHTQLTIPAGTRTVASRSGLVTKNFIDVGARVIDADVYPPFILLFRQ</sequence>
<evidence type="ECO:0000259" key="6">
    <source>
        <dbReference type="Pfam" id="PF00692"/>
    </source>
</evidence>
<dbReference type="InterPro" id="IPR008181">
    <property type="entry name" value="dUTPase"/>
</dbReference>
<dbReference type="STRING" id="42251.A0A2T6ZG35"/>
<organism evidence="7 9">
    <name type="scientific">Tuber borchii</name>
    <name type="common">White truffle</name>
    <dbReference type="NCBI Taxonomy" id="42251"/>
    <lineage>
        <taxon>Eukaryota</taxon>
        <taxon>Fungi</taxon>
        <taxon>Dikarya</taxon>
        <taxon>Ascomycota</taxon>
        <taxon>Pezizomycotina</taxon>
        <taxon>Pezizomycetes</taxon>
        <taxon>Pezizales</taxon>
        <taxon>Tuberaceae</taxon>
        <taxon>Tuber</taxon>
    </lineage>
</organism>
<dbReference type="Gene3D" id="2.70.40.10">
    <property type="match status" value="1"/>
</dbReference>
<keyword evidence="5" id="KW-0546">Nucleotide metabolism</keyword>
<dbReference type="Proteomes" id="UP000244722">
    <property type="component" value="Unassembled WGS sequence"/>
</dbReference>
<dbReference type="EC" id="3.6.1.23" evidence="4"/>
<evidence type="ECO:0000313" key="7">
    <source>
        <dbReference type="EMBL" id="PUU74445.1"/>
    </source>
</evidence>